<dbReference type="Gene3D" id="2.60.420.10">
    <property type="entry name" value="Maltose phosphorylase, domain 3"/>
    <property type="match status" value="1"/>
</dbReference>
<dbReference type="InterPro" id="IPR008928">
    <property type="entry name" value="6-hairpin_glycosidase_sf"/>
</dbReference>
<feature type="compositionally biased region" description="Low complexity" evidence="4">
    <location>
        <begin position="1214"/>
        <end position="1227"/>
    </location>
</feature>
<dbReference type="Pfam" id="PF01391">
    <property type="entry name" value="Collagen"/>
    <property type="match status" value="1"/>
</dbReference>
<dbReference type="Pfam" id="PF25788">
    <property type="entry name" value="Ig_Rha78A_N"/>
    <property type="match status" value="1"/>
</dbReference>
<dbReference type="Pfam" id="PF17389">
    <property type="entry name" value="Bac_rhamnosid6H"/>
    <property type="match status" value="1"/>
</dbReference>
<evidence type="ECO:0000259" key="9">
    <source>
        <dbReference type="Pfam" id="PF17390"/>
    </source>
</evidence>
<dbReference type="Gene3D" id="2.60.120.200">
    <property type="match status" value="1"/>
</dbReference>
<reference evidence="11" key="1">
    <citation type="submission" date="2023-07" db="EMBL/GenBank/DDBJ databases">
        <title>Conexibacter stalactiti sp. nov., isolated from stalactites in a lava cave and emended description of the genus Conexibacter.</title>
        <authorList>
            <person name="Lee S.D."/>
        </authorList>
    </citation>
    <scope>NUCLEOTIDE SEQUENCE [LARGE SCALE GENOMIC DNA]</scope>
    <source>
        <strain evidence="11">KCTC 39840</strain>
    </source>
</reference>
<feature type="compositionally biased region" description="Gly residues" evidence="4">
    <location>
        <begin position="1228"/>
        <end position="1237"/>
    </location>
</feature>
<feature type="compositionally biased region" description="Gly residues" evidence="4">
    <location>
        <begin position="1204"/>
        <end position="1213"/>
    </location>
</feature>
<comment type="catalytic activity">
    <reaction evidence="1">
        <text>Hydrolysis of terminal non-reducing alpha-L-rhamnose residues in alpha-L-rhamnosides.</text>
        <dbReference type="EC" id="3.2.1.40"/>
    </reaction>
</comment>
<proteinExistence type="predicted"/>
<comment type="caution">
    <text evidence="10">The sequence shown here is derived from an EMBL/GenBank/DDBJ whole genome shotgun (WGS) entry which is preliminary data.</text>
</comment>
<feature type="compositionally biased region" description="Basic and acidic residues" evidence="4">
    <location>
        <begin position="1242"/>
        <end position="1258"/>
    </location>
</feature>
<dbReference type="Pfam" id="PF08531">
    <property type="entry name" value="Bac_rhamnosid_N"/>
    <property type="match status" value="1"/>
</dbReference>
<dbReference type="InterPro" id="IPR008160">
    <property type="entry name" value="Collagen"/>
</dbReference>
<dbReference type="GO" id="GO:0016787">
    <property type="term" value="F:hydrolase activity"/>
    <property type="evidence" value="ECO:0007669"/>
    <property type="project" value="UniProtKB-KW"/>
</dbReference>
<dbReference type="EC" id="3.2.1.40" evidence="2"/>
<feature type="domain" description="Alpha-L-rhamnosidase six-hairpin glycosidase" evidence="8">
    <location>
        <begin position="635"/>
        <end position="951"/>
    </location>
</feature>
<evidence type="ECO:0000256" key="1">
    <source>
        <dbReference type="ARBA" id="ARBA00001445"/>
    </source>
</evidence>
<dbReference type="RefSeq" id="WP_318600193.1">
    <property type="nucleotide sequence ID" value="NZ_JAWSTH010000100.1"/>
</dbReference>
<feature type="domain" description="Alpha-L-rhamnosidase concanavalin-like" evidence="6">
    <location>
        <begin position="528"/>
        <end position="625"/>
    </location>
</feature>
<dbReference type="InterPro" id="IPR013320">
    <property type="entry name" value="ConA-like_dom_sf"/>
</dbReference>
<keyword evidence="11" id="KW-1185">Reference proteome</keyword>
<feature type="chain" id="PRO_5045411786" description="alpha-L-rhamnosidase" evidence="5">
    <location>
        <begin position="19"/>
        <end position="1340"/>
    </location>
</feature>
<organism evidence="10 11">
    <name type="scientific">Conexibacter stalactiti</name>
    <dbReference type="NCBI Taxonomy" id="1940611"/>
    <lineage>
        <taxon>Bacteria</taxon>
        <taxon>Bacillati</taxon>
        <taxon>Actinomycetota</taxon>
        <taxon>Thermoleophilia</taxon>
        <taxon>Solirubrobacterales</taxon>
        <taxon>Conexibacteraceae</taxon>
        <taxon>Conexibacter</taxon>
    </lineage>
</organism>
<dbReference type="InterPro" id="IPR035398">
    <property type="entry name" value="Bac_rhamnosid_C"/>
</dbReference>
<dbReference type="PANTHER" id="PTHR33307">
    <property type="entry name" value="ALPHA-RHAMNOSIDASE (EUROFUNG)"/>
    <property type="match status" value="1"/>
</dbReference>
<dbReference type="InterPro" id="IPR016007">
    <property type="entry name" value="Alpha_rhamnosid"/>
</dbReference>
<evidence type="ECO:0000256" key="4">
    <source>
        <dbReference type="SAM" id="MobiDB-lite"/>
    </source>
</evidence>
<dbReference type="InterPro" id="IPR008902">
    <property type="entry name" value="Rhamnosid_concanavalin"/>
</dbReference>
<feature type="signal peptide" evidence="5">
    <location>
        <begin position="1"/>
        <end position="18"/>
    </location>
</feature>
<evidence type="ECO:0000313" key="11">
    <source>
        <dbReference type="Proteomes" id="UP001284601"/>
    </source>
</evidence>
<keyword evidence="3 10" id="KW-0378">Hydrolase</keyword>
<dbReference type="InterPro" id="IPR035396">
    <property type="entry name" value="Bac_rhamnosid6H"/>
</dbReference>
<dbReference type="Gene3D" id="2.60.120.260">
    <property type="entry name" value="Galactose-binding domain-like"/>
    <property type="match status" value="2"/>
</dbReference>
<dbReference type="SUPFAM" id="SSF48208">
    <property type="entry name" value="Six-hairpin glycosidases"/>
    <property type="match status" value="1"/>
</dbReference>
<evidence type="ECO:0000259" key="8">
    <source>
        <dbReference type="Pfam" id="PF17389"/>
    </source>
</evidence>
<evidence type="ECO:0000259" key="6">
    <source>
        <dbReference type="Pfam" id="PF05592"/>
    </source>
</evidence>
<dbReference type="SUPFAM" id="SSF49899">
    <property type="entry name" value="Concanavalin A-like lectins/glucanases"/>
    <property type="match status" value="1"/>
</dbReference>
<dbReference type="PANTHER" id="PTHR33307:SF6">
    <property type="entry name" value="ALPHA-RHAMNOSIDASE (EUROFUNG)-RELATED"/>
    <property type="match status" value="1"/>
</dbReference>
<gene>
    <name evidence="10" type="ORF">R7226_25475</name>
</gene>
<dbReference type="Gene3D" id="1.50.10.10">
    <property type="match status" value="1"/>
</dbReference>
<accession>A0ABU4HWP6</accession>
<dbReference type="Pfam" id="PF05592">
    <property type="entry name" value="Bac_rhamnosid"/>
    <property type="match status" value="1"/>
</dbReference>
<evidence type="ECO:0000256" key="5">
    <source>
        <dbReference type="SAM" id="SignalP"/>
    </source>
</evidence>
<dbReference type="Pfam" id="PF17390">
    <property type="entry name" value="Bac_rhamnosid_C"/>
    <property type="match status" value="1"/>
</dbReference>
<dbReference type="EMBL" id="JAWSTH010000100">
    <property type="protein sequence ID" value="MDW5597728.1"/>
    <property type="molecule type" value="Genomic_DNA"/>
</dbReference>
<feature type="region of interest" description="Disordered" evidence="4">
    <location>
        <begin position="1163"/>
        <end position="1258"/>
    </location>
</feature>
<evidence type="ECO:0000259" key="7">
    <source>
        <dbReference type="Pfam" id="PF08531"/>
    </source>
</evidence>
<dbReference type="Gene3D" id="2.60.40.10">
    <property type="entry name" value="Immunoglobulins"/>
    <property type="match status" value="2"/>
</dbReference>
<dbReference type="InterPro" id="IPR013783">
    <property type="entry name" value="Ig-like_fold"/>
</dbReference>
<dbReference type="Proteomes" id="UP001284601">
    <property type="component" value="Unassembled WGS sequence"/>
</dbReference>
<evidence type="ECO:0000313" key="10">
    <source>
        <dbReference type="EMBL" id="MDW5597728.1"/>
    </source>
</evidence>
<feature type="compositionally biased region" description="Low complexity" evidence="4">
    <location>
        <begin position="1164"/>
        <end position="1181"/>
    </location>
</feature>
<name>A0ABU4HWP6_9ACTN</name>
<feature type="domain" description="Alpha-L-rhamnosidase C-terminal" evidence="9">
    <location>
        <begin position="961"/>
        <end position="1025"/>
    </location>
</feature>
<sequence length="1340" mass="141368">MVPTRLLRGIAVAGVAAAAVTLPVAALGDDPDAGPAPAALAVELQPKPLVVADLTAPKLSWHVRSDADDVVQRAYQVRVATTAAGLADGGTPLWDSGRVESAASTGVAYAGPALTPGTRYRWSVRTWTAGRGAPAGEQGTVSDWSQPAQFGTARNSWEATPIWIVNNDRYSSWTDYTVSARLRIDAVAAGLQFRMRDGSNGLMWQFRADNNSVVPHTLKSGTYATSGTATRMPTGINLNDGQAHTIAISAIGNTFTTFVDGTQVDQRTVADAANGSVGFRNGRTEIARWDDLTVTAPDSTVLYRNDFSRAAGEIPCGNVAGGVMTVGFSGVCVAGGTPDWAFLRGTVALEDKPIASATLYATGSSRDDTRQFVYRTWVNGRLVGLGPTVAPRSGTIAYAGYDVADLLRQGEQNVLAAQAYTRKDQRFLGQLDVVYADGTTQTFGTGATGWKGWAGYQAFAGGGSIGTGFFNAPVENLDARTFPFGFQDAGFDDADWRTVTEKTPLTGLVAAQTVNPIERDEPAASIREIEPGRVVVDFGRSWIGGIRLHVANGTSGNQVEVRLGEELNADGTVRYAMRTGNTYRDTWTLSDGDQTLRHWGYRVFRYLELTGLPAGFTIDDVKATALLTPFDRGEATFSSDDPLLNQVWQFTKNSIEALDFDVFMDSATRERGPEYGGDNYINLMAQHAVSSDRALARWSTEYTAFRPSWPTEWRYATILSAWEDWQQTGDTTSLARQYDALRAFLPTAYVTADGLIKKPKSISGVDDLVDWPAGERDGYVMTTYNTVINAWAYRSFADMAEIAGALGKDADATSFAGYAARLRQGIDARLWDADRGAYRDGLNDDGSPIYHWAAHASAFALAFGIPEPARAARAAAYLDDRGMSCSVFCAQFVLQGLTNAGRADASIRMMTSTQQRSWLHMIELGAGAVMEAWDPALKPNTSFSHPWAASPVVNVTKGIFGLAPAAPGWSRFSVAPQPGTLGQASVTTPTVRGEIAAAFTNTPADGIVLSLTAPANTVAEVTLPRVLGGRDEIVVDGTAVATTVDGDLLHAEVGSGSHEITVPQPVDTAPHTAFDVPEFPDQAQGTIGPVRKVVVENTGVGDLHVTRVRIKDADGLSAGDFLVADETCTDGAVAARETCEVLVRFAPARAEAVSHATLVLTDDTPAGTSTAALSATSTGLPQGPKGDDGEQGEPGERGPKGDSGAPGGTGATGDTGATGATGATGTAGPKGDGGANGAKGDAGAKGDTGAKGDRGAPGRDAKVVCRLARARGRQRIACTVRSTKAGKSTRLRASTRASLTRNGRTVARGQVGALRTTRTVARGSRYTLRIGGLALAVRLR</sequence>
<protein>
    <recommendedName>
        <fullName evidence="2">alpha-L-rhamnosidase</fullName>
        <ecNumber evidence="2">3.2.1.40</ecNumber>
    </recommendedName>
</protein>
<feature type="domain" description="Bacterial alpha-L-rhamnosidase N-terminal" evidence="7">
    <location>
        <begin position="353"/>
        <end position="519"/>
    </location>
</feature>
<keyword evidence="5" id="KW-0732">Signal</keyword>
<dbReference type="InterPro" id="IPR013737">
    <property type="entry name" value="Bac_rhamnosid_N"/>
</dbReference>
<evidence type="ECO:0000256" key="3">
    <source>
        <dbReference type="ARBA" id="ARBA00022801"/>
    </source>
</evidence>
<dbReference type="InterPro" id="IPR012341">
    <property type="entry name" value="6hp_glycosidase-like_sf"/>
</dbReference>
<evidence type="ECO:0000256" key="2">
    <source>
        <dbReference type="ARBA" id="ARBA00012652"/>
    </source>
</evidence>